<evidence type="ECO:0000313" key="4">
    <source>
        <dbReference type="EMBL" id="EAS00931.2"/>
    </source>
</evidence>
<dbReference type="AlphaFoldDB" id="Q23WP9"/>
<accession>Q23WP9</accession>
<name>Q23WP9_TETTS</name>
<evidence type="ECO:0000313" key="5">
    <source>
        <dbReference type="Proteomes" id="UP000009168"/>
    </source>
</evidence>
<feature type="coiled-coil region" evidence="1">
    <location>
        <begin position="67"/>
        <end position="94"/>
    </location>
</feature>
<keyword evidence="1" id="KW-0175">Coiled coil</keyword>
<dbReference type="HOGENOM" id="CLU_687913_0_0_1"/>
<dbReference type="eggNOG" id="ENOG502SZX7">
    <property type="taxonomic scope" value="Eukaryota"/>
</dbReference>
<feature type="region of interest" description="Disordered" evidence="2">
    <location>
        <begin position="99"/>
        <end position="125"/>
    </location>
</feature>
<dbReference type="InParanoid" id="Q23WP9"/>
<feature type="transmembrane region" description="Helical" evidence="3">
    <location>
        <begin position="288"/>
        <end position="306"/>
    </location>
</feature>
<feature type="region of interest" description="Disordered" evidence="2">
    <location>
        <begin position="1"/>
        <end position="40"/>
    </location>
</feature>
<keyword evidence="5" id="KW-1185">Reference proteome</keyword>
<feature type="compositionally biased region" description="Low complexity" evidence="2">
    <location>
        <begin position="104"/>
        <end position="117"/>
    </location>
</feature>
<dbReference type="FunCoup" id="Q23WP9">
    <property type="interactions" value="12"/>
</dbReference>
<dbReference type="KEGG" id="tet:TTHERM_00922960"/>
<keyword evidence="3" id="KW-1133">Transmembrane helix</keyword>
<evidence type="ECO:0000256" key="1">
    <source>
        <dbReference type="SAM" id="Coils"/>
    </source>
</evidence>
<dbReference type="RefSeq" id="XP_001021176.2">
    <property type="nucleotide sequence ID" value="XM_001021176.2"/>
</dbReference>
<reference evidence="5" key="1">
    <citation type="journal article" date="2006" name="PLoS Biol.">
        <title>Macronuclear genome sequence of the ciliate Tetrahymena thermophila, a model eukaryote.</title>
        <authorList>
            <person name="Eisen J.A."/>
            <person name="Coyne R.S."/>
            <person name="Wu M."/>
            <person name="Wu D."/>
            <person name="Thiagarajan M."/>
            <person name="Wortman J.R."/>
            <person name="Badger J.H."/>
            <person name="Ren Q."/>
            <person name="Amedeo P."/>
            <person name="Jones K.M."/>
            <person name="Tallon L.J."/>
            <person name="Delcher A.L."/>
            <person name="Salzberg S.L."/>
            <person name="Silva J.C."/>
            <person name="Haas B.J."/>
            <person name="Majoros W.H."/>
            <person name="Farzad M."/>
            <person name="Carlton J.M."/>
            <person name="Smith R.K. Jr."/>
            <person name="Garg J."/>
            <person name="Pearlman R.E."/>
            <person name="Karrer K.M."/>
            <person name="Sun L."/>
            <person name="Manning G."/>
            <person name="Elde N.C."/>
            <person name="Turkewitz A.P."/>
            <person name="Asai D.J."/>
            <person name="Wilkes D.E."/>
            <person name="Wang Y."/>
            <person name="Cai H."/>
            <person name="Collins K."/>
            <person name="Stewart B.A."/>
            <person name="Lee S.R."/>
            <person name="Wilamowska K."/>
            <person name="Weinberg Z."/>
            <person name="Ruzzo W.L."/>
            <person name="Wloga D."/>
            <person name="Gaertig J."/>
            <person name="Frankel J."/>
            <person name="Tsao C.-C."/>
            <person name="Gorovsky M.A."/>
            <person name="Keeling P.J."/>
            <person name="Waller R.F."/>
            <person name="Patron N.J."/>
            <person name="Cherry J.M."/>
            <person name="Stover N.A."/>
            <person name="Krieger C.J."/>
            <person name="del Toro C."/>
            <person name="Ryder H.F."/>
            <person name="Williamson S.C."/>
            <person name="Barbeau R.A."/>
            <person name="Hamilton E.P."/>
            <person name="Orias E."/>
        </authorList>
    </citation>
    <scope>NUCLEOTIDE SEQUENCE [LARGE SCALE GENOMIC DNA]</scope>
    <source>
        <strain evidence="5">SB210</strain>
    </source>
</reference>
<dbReference type="EMBL" id="GG662607">
    <property type="protein sequence ID" value="EAS00931.2"/>
    <property type="molecule type" value="Genomic_DNA"/>
</dbReference>
<dbReference type="GeneID" id="7841366"/>
<sequence length="379" mass="44647">MTEEDKQQKEQDLQQSITQIDNDQQSSQNASTKISEKSSGFSNLKMNDILDFDSNNQLNPDKSEFKIKDILNMQKKEKEDIQQLQDKLMKETIQLGLHKKKIPNTSSQSLSTNQQEQGVESESTKKADEMLYKKLSKKWGLDKIDETDEEKAFMKDLLDKDTKINPESLFNKSNLPQSEKEAREKFITQHSYQPMKRKNITEYNSRYSHEIDPMMQGSPLDIKSDENPKIMRYMDEFREFRPQINIGERWGQIIQQSTISRIQYEQQIAKGGNLVSYMAKTGKLGVDLYFIIFGITGLFIIPYMVYQHQKQKINYVQKTKNINPKTVPDFYYTDYDLDEISVQKSFYNQYTDEIMEEKNKKLKMHKEIQQLTNMLFSNK</sequence>
<evidence type="ECO:0000256" key="2">
    <source>
        <dbReference type="SAM" id="MobiDB-lite"/>
    </source>
</evidence>
<keyword evidence="3" id="KW-0472">Membrane</keyword>
<keyword evidence="3 4" id="KW-0812">Transmembrane</keyword>
<evidence type="ECO:0000256" key="3">
    <source>
        <dbReference type="SAM" id="Phobius"/>
    </source>
</evidence>
<dbReference type="OrthoDB" id="303370at2759"/>
<protein>
    <submittedName>
        <fullName evidence="4">Transmembrane protein, putative</fullName>
    </submittedName>
</protein>
<proteinExistence type="predicted"/>
<feature type="compositionally biased region" description="Basic and acidic residues" evidence="2">
    <location>
        <begin position="1"/>
        <end position="12"/>
    </location>
</feature>
<dbReference type="Proteomes" id="UP000009168">
    <property type="component" value="Unassembled WGS sequence"/>
</dbReference>
<gene>
    <name evidence="4" type="ORF">TTHERM_00922960</name>
</gene>
<feature type="compositionally biased region" description="Polar residues" evidence="2">
    <location>
        <begin position="16"/>
        <end position="40"/>
    </location>
</feature>
<organism evidence="4 5">
    <name type="scientific">Tetrahymena thermophila (strain SB210)</name>
    <dbReference type="NCBI Taxonomy" id="312017"/>
    <lineage>
        <taxon>Eukaryota</taxon>
        <taxon>Sar</taxon>
        <taxon>Alveolata</taxon>
        <taxon>Ciliophora</taxon>
        <taxon>Intramacronucleata</taxon>
        <taxon>Oligohymenophorea</taxon>
        <taxon>Hymenostomatida</taxon>
        <taxon>Tetrahymenina</taxon>
        <taxon>Tetrahymenidae</taxon>
        <taxon>Tetrahymena</taxon>
    </lineage>
</organism>